<dbReference type="AlphaFoldDB" id="A0A918WWN7"/>
<evidence type="ECO:0000313" key="2">
    <source>
        <dbReference type="Proteomes" id="UP000638353"/>
    </source>
</evidence>
<proteinExistence type="predicted"/>
<evidence type="ECO:0000313" key="1">
    <source>
        <dbReference type="EMBL" id="GHC91475.1"/>
    </source>
</evidence>
<organism evidence="1 2">
    <name type="scientific">Streptomyces finlayi</name>
    <dbReference type="NCBI Taxonomy" id="67296"/>
    <lineage>
        <taxon>Bacteria</taxon>
        <taxon>Bacillati</taxon>
        <taxon>Actinomycetota</taxon>
        <taxon>Actinomycetes</taxon>
        <taxon>Kitasatosporales</taxon>
        <taxon>Streptomycetaceae</taxon>
        <taxon>Streptomyces</taxon>
    </lineage>
</organism>
<accession>A0A918WWN7</accession>
<protein>
    <recommendedName>
        <fullName evidence="3">DUF4406 domain-containing protein</fullName>
    </recommendedName>
</protein>
<reference evidence="1" key="2">
    <citation type="submission" date="2020-09" db="EMBL/GenBank/DDBJ databases">
        <authorList>
            <person name="Sun Q."/>
            <person name="Ohkuma M."/>
        </authorList>
    </citation>
    <scope>NUCLEOTIDE SEQUENCE</scope>
    <source>
        <strain evidence="1">JCM 4637</strain>
    </source>
</reference>
<comment type="caution">
    <text evidence="1">The sequence shown here is derived from an EMBL/GenBank/DDBJ whole genome shotgun (WGS) entry which is preliminary data.</text>
</comment>
<dbReference type="RefSeq" id="WP_189823756.1">
    <property type="nucleotide sequence ID" value="NZ_BMVC01000004.1"/>
</dbReference>
<sequence length="127" mass="13062">MSSTPRPLMILVAGPYRSGTGDDPAKLHANVTAMNETALTLFRAGHLPVTGEALALPLLETAGSSGPGDALYEEIFHPVAERLLARCDAVLRIGGPSEGADRMVAQARAQGAAVYASLAEIPQAVAA</sequence>
<gene>
    <name evidence="1" type="ORF">GCM10010334_26530</name>
</gene>
<evidence type="ECO:0008006" key="3">
    <source>
        <dbReference type="Google" id="ProtNLM"/>
    </source>
</evidence>
<dbReference type="EMBL" id="BMVC01000004">
    <property type="protein sequence ID" value="GHC91475.1"/>
    <property type="molecule type" value="Genomic_DNA"/>
</dbReference>
<reference evidence="1" key="1">
    <citation type="journal article" date="2014" name="Int. J. Syst. Evol. Microbiol.">
        <title>Complete genome sequence of Corynebacterium casei LMG S-19264T (=DSM 44701T), isolated from a smear-ripened cheese.</title>
        <authorList>
            <consortium name="US DOE Joint Genome Institute (JGI-PGF)"/>
            <person name="Walter F."/>
            <person name="Albersmeier A."/>
            <person name="Kalinowski J."/>
            <person name="Ruckert C."/>
        </authorList>
    </citation>
    <scope>NUCLEOTIDE SEQUENCE</scope>
    <source>
        <strain evidence="1">JCM 4637</strain>
    </source>
</reference>
<dbReference type="Proteomes" id="UP000638353">
    <property type="component" value="Unassembled WGS sequence"/>
</dbReference>
<dbReference type="Gene3D" id="3.40.50.10400">
    <property type="entry name" value="Hypothetical protein PA1492"/>
    <property type="match status" value="1"/>
</dbReference>
<name>A0A918WWN7_9ACTN</name>